<evidence type="ECO:0000259" key="9">
    <source>
        <dbReference type="Pfam" id="PF05504"/>
    </source>
</evidence>
<dbReference type="PANTHER" id="PTHR35789:SF1">
    <property type="entry name" value="SPORE GERMINATION PROTEIN B3"/>
    <property type="match status" value="1"/>
</dbReference>
<evidence type="ECO:0000313" key="12">
    <source>
        <dbReference type="Proteomes" id="UP000657931"/>
    </source>
</evidence>
<feature type="domain" description="Spore germination GerAC-like C-terminal" evidence="9">
    <location>
        <begin position="217"/>
        <end position="368"/>
    </location>
</feature>
<comment type="caution">
    <text evidence="11">The sequence shown here is derived from an EMBL/GenBank/DDBJ whole genome shotgun (WGS) entry which is preliminary data.</text>
</comment>
<feature type="signal peptide" evidence="8">
    <location>
        <begin position="1"/>
        <end position="21"/>
    </location>
</feature>
<reference evidence="11 12" key="1">
    <citation type="submission" date="2020-08" db="EMBL/GenBank/DDBJ databases">
        <title>A Genomic Blueprint of the Chicken Gut Microbiome.</title>
        <authorList>
            <person name="Gilroy R."/>
            <person name="Ravi A."/>
            <person name="Getino M."/>
            <person name="Pursley I."/>
            <person name="Horton D.L."/>
            <person name="Alikhan N.-F."/>
            <person name="Baker D."/>
            <person name="Gharbi K."/>
            <person name="Hall N."/>
            <person name="Watson M."/>
            <person name="Adriaenssens E.M."/>
            <person name="Foster-Nyarko E."/>
            <person name="Jarju S."/>
            <person name="Secka A."/>
            <person name="Antonio M."/>
            <person name="Oren A."/>
            <person name="Chaudhuri R."/>
            <person name="La Ragione R.M."/>
            <person name="Hildebrand F."/>
            <person name="Pallen M.J."/>
        </authorList>
    </citation>
    <scope>NUCLEOTIDE SEQUENCE [LARGE SCALE GENOMIC DNA]</scope>
    <source>
        <strain evidence="11 12">Sa5YUA1</strain>
    </source>
</reference>
<dbReference type="InterPro" id="IPR038501">
    <property type="entry name" value="Spore_GerAC_C_sf"/>
</dbReference>
<evidence type="ECO:0000256" key="1">
    <source>
        <dbReference type="ARBA" id="ARBA00004635"/>
    </source>
</evidence>
<evidence type="ECO:0000256" key="7">
    <source>
        <dbReference type="ARBA" id="ARBA00023288"/>
    </source>
</evidence>
<dbReference type="Gene3D" id="3.30.300.210">
    <property type="entry name" value="Nutrient germinant receptor protein C, domain 3"/>
    <property type="match status" value="1"/>
</dbReference>
<dbReference type="NCBIfam" id="TIGR02887">
    <property type="entry name" value="spore_ger_x_C"/>
    <property type="match status" value="1"/>
</dbReference>
<evidence type="ECO:0000256" key="2">
    <source>
        <dbReference type="ARBA" id="ARBA00007886"/>
    </source>
</evidence>
<keyword evidence="5" id="KW-0472">Membrane</keyword>
<evidence type="ECO:0000259" key="10">
    <source>
        <dbReference type="Pfam" id="PF25198"/>
    </source>
</evidence>
<dbReference type="Pfam" id="PF05504">
    <property type="entry name" value="Spore_GerAC"/>
    <property type="match status" value="1"/>
</dbReference>
<dbReference type="Pfam" id="PF25198">
    <property type="entry name" value="Spore_GerAC_N"/>
    <property type="match status" value="1"/>
</dbReference>
<comment type="subcellular location">
    <subcellularLocation>
        <location evidence="1">Membrane</location>
        <topology evidence="1">Lipid-anchor</topology>
    </subcellularLocation>
</comment>
<gene>
    <name evidence="11" type="ORF">H9655_18185</name>
</gene>
<keyword evidence="4 8" id="KW-0732">Signal</keyword>
<evidence type="ECO:0000256" key="5">
    <source>
        <dbReference type="ARBA" id="ARBA00023136"/>
    </source>
</evidence>
<dbReference type="InterPro" id="IPR008844">
    <property type="entry name" value="Spore_GerAC-like"/>
</dbReference>
<evidence type="ECO:0000256" key="8">
    <source>
        <dbReference type="SAM" id="SignalP"/>
    </source>
</evidence>
<keyword evidence="7" id="KW-0449">Lipoprotein</keyword>
<evidence type="ECO:0000256" key="6">
    <source>
        <dbReference type="ARBA" id="ARBA00023139"/>
    </source>
</evidence>
<evidence type="ECO:0000313" key="11">
    <source>
        <dbReference type="EMBL" id="MBD7938969.1"/>
    </source>
</evidence>
<feature type="chain" id="PRO_5045597155" evidence="8">
    <location>
        <begin position="22"/>
        <end position="387"/>
    </location>
</feature>
<comment type="similarity">
    <text evidence="2">Belongs to the GerABKC lipoprotein family.</text>
</comment>
<name>A0ABR8QU66_9BACI</name>
<protein>
    <submittedName>
        <fullName evidence="11">Ger(X)C family spore germination protein</fullName>
    </submittedName>
</protein>
<dbReference type="InterPro" id="IPR057336">
    <property type="entry name" value="GerAC_N"/>
</dbReference>
<organism evidence="11 12">
    <name type="scientific">Cytobacillus stercorigallinarum</name>
    <dbReference type="NCBI Taxonomy" id="2762240"/>
    <lineage>
        <taxon>Bacteria</taxon>
        <taxon>Bacillati</taxon>
        <taxon>Bacillota</taxon>
        <taxon>Bacilli</taxon>
        <taxon>Bacillales</taxon>
        <taxon>Bacillaceae</taxon>
        <taxon>Cytobacillus</taxon>
    </lineage>
</organism>
<keyword evidence="6" id="KW-0564">Palmitate</keyword>
<dbReference type="InterPro" id="IPR046953">
    <property type="entry name" value="Spore_GerAC-like_C"/>
</dbReference>
<dbReference type="Proteomes" id="UP000657931">
    <property type="component" value="Unassembled WGS sequence"/>
</dbReference>
<dbReference type="PANTHER" id="PTHR35789">
    <property type="entry name" value="SPORE GERMINATION PROTEIN B3"/>
    <property type="match status" value="1"/>
</dbReference>
<sequence length="387" mass="44347">MKKFCLSLVCLLLLVTCASCKSDMKEIQNLNFATALGVDFKDGQYQLYIQLVGLEAVAKTEGETSPAQTYISTSSGKTLLDAYFELYKSEQEVIIFSHISTIVVSEAIIERGLDHVLDELTRYYEYRLTPWIFATKDPIDKVLSTLGLFKQSSLETLLHHPDRSSKQSTMVRPIKLYQFFREIFEPGKTTYLPGITITESQWKNNLKKEPKLTYSGAFFIKDINYKGFYILDSIKGIRWVSKGTERSSLKVPDGENQDTIIVIDNIKTKKKLVDSEGGNYHFEVQLDVKASIGNKVNDQKYNQLLTETKEHLTKEIKDLFQLGLEEGVDFLDLGHILFRSDFESWEKDKENYLDKSEVEVSADVTIQHASAFKNKRFEELNERGKTN</sequence>
<keyword evidence="3" id="KW-0309">Germination</keyword>
<evidence type="ECO:0000256" key="3">
    <source>
        <dbReference type="ARBA" id="ARBA00022544"/>
    </source>
</evidence>
<dbReference type="RefSeq" id="WP_191816674.1">
    <property type="nucleotide sequence ID" value="NZ_JACSQT010000011.1"/>
</dbReference>
<evidence type="ECO:0000256" key="4">
    <source>
        <dbReference type="ARBA" id="ARBA00022729"/>
    </source>
</evidence>
<accession>A0ABR8QU66</accession>
<keyword evidence="12" id="KW-1185">Reference proteome</keyword>
<proteinExistence type="inferred from homology"/>
<dbReference type="EMBL" id="JACSQT010000011">
    <property type="protein sequence ID" value="MBD7938969.1"/>
    <property type="molecule type" value="Genomic_DNA"/>
</dbReference>
<feature type="domain" description="Spore germination protein N-terminal" evidence="10">
    <location>
        <begin position="23"/>
        <end position="197"/>
    </location>
</feature>